<evidence type="ECO:0000256" key="1">
    <source>
        <dbReference type="SAM" id="MobiDB-lite"/>
    </source>
</evidence>
<organism evidence="2 3">
    <name type="scientific">Symbiodinium microadriaticum</name>
    <name type="common">Dinoflagellate</name>
    <name type="synonym">Zooxanthella microadriatica</name>
    <dbReference type="NCBI Taxonomy" id="2951"/>
    <lineage>
        <taxon>Eukaryota</taxon>
        <taxon>Sar</taxon>
        <taxon>Alveolata</taxon>
        <taxon>Dinophyceae</taxon>
        <taxon>Suessiales</taxon>
        <taxon>Symbiodiniaceae</taxon>
        <taxon>Symbiodinium</taxon>
    </lineage>
</organism>
<dbReference type="EMBL" id="LSRX01000699">
    <property type="protein sequence ID" value="OLP90677.1"/>
    <property type="molecule type" value="Genomic_DNA"/>
</dbReference>
<reference evidence="2 3" key="1">
    <citation type="submission" date="2016-02" db="EMBL/GenBank/DDBJ databases">
        <title>Genome analysis of coral dinoflagellate symbionts highlights evolutionary adaptations to a symbiotic lifestyle.</title>
        <authorList>
            <person name="Aranda M."/>
            <person name="Li Y."/>
            <person name="Liew Y.J."/>
            <person name="Baumgarten S."/>
            <person name="Simakov O."/>
            <person name="Wilson M."/>
            <person name="Piel J."/>
            <person name="Ashoor H."/>
            <person name="Bougouffa S."/>
            <person name="Bajic V.B."/>
            <person name="Ryu T."/>
            <person name="Ravasi T."/>
            <person name="Bayer T."/>
            <person name="Micklem G."/>
            <person name="Kim H."/>
            <person name="Bhak J."/>
            <person name="Lajeunesse T.C."/>
            <person name="Voolstra C.R."/>
        </authorList>
    </citation>
    <scope>NUCLEOTIDE SEQUENCE [LARGE SCALE GENOMIC DNA]</scope>
    <source>
        <strain evidence="2 3">CCMP2467</strain>
    </source>
</reference>
<dbReference type="OrthoDB" id="10303023at2759"/>
<keyword evidence="3" id="KW-1185">Reference proteome</keyword>
<sequence length="168" mass="18465">MDVSWAPIKEAATAAASSGANLQDDEEMEVATTAEPQMEVYDTLTEAEPDAEDQQDLDEHEDQDEVAERPPLLPEDRTILTDPNLTQARVCIQVPYYPRADQRDALIPGPGQTGIRDLPVTPEEMASVTRQGREKLLKLVNVNVSEFEVGTMTISIAQLMGVLTDLDT</sequence>
<dbReference type="Proteomes" id="UP000186817">
    <property type="component" value="Unassembled WGS sequence"/>
</dbReference>
<name>A0A1Q9D6C0_SYMMI</name>
<evidence type="ECO:0000313" key="3">
    <source>
        <dbReference type="Proteomes" id="UP000186817"/>
    </source>
</evidence>
<feature type="compositionally biased region" description="Acidic residues" evidence="1">
    <location>
        <begin position="45"/>
        <end position="65"/>
    </location>
</feature>
<feature type="region of interest" description="Disordered" evidence="1">
    <location>
        <begin position="13"/>
        <end position="78"/>
    </location>
</feature>
<comment type="caution">
    <text evidence="2">The sequence shown here is derived from an EMBL/GenBank/DDBJ whole genome shotgun (WGS) entry which is preliminary data.</text>
</comment>
<protein>
    <submittedName>
        <fullName evidence="2">Uncharacterized protein</fullName>
    </submittedName>
</protein>
<proteinExistence type="predicted"/>
<gene>
    <name evidence="2" type="ORF">AK812_SmicGene27714</name>
</gene>
<evidence type="ECO:0000313" key="2">
    <source>
        <dbReference type="EMBL" id="OLP90677.1"/>
    </source>
</evidence>
<dbReference type="AlphaFoldDB" id="A0A1Q9D6C0"/>
<accession>A0A1Q9D6C0</accession>